<feature type="compositionally biased region" description="Low complexity" evidence="1">
    <location>
        <begin position="458"/>
        <end position="471"/>
    </location>
</feature>
<evidence type="ECO:0000313" key="4">
    <source>
        <dbReference type="EMBL" id="RMI17241.1"/>
    </source>
</evidence>
<dbReference type="Gene3D" id="1.10.3130.20">
    <property type="entry name" value="Phycobilisome linker domain"/>
    <property type="match status" value="2"/>
</dbReference>
<accession>A0ABX9VER7</accession>
<evidence type="ECO:0000256" key="1">
    <source>
        <dbReference type="SAM" id="MobiDB-lite"/>
    </source>
</evidence>
<feature type="region of interest" description="Disordered" evidence="1">
    <location>
        <begin position="126"/>
        <end position="158"/>
    </location>
</feature>
<dbReference type="Pfam" id="PF13946">
    <property type="entry name" value="DUF4214"/>
    <property type="match status" value="2"/>
</dbReference>
<organism evidence="4 5">
    <name type="scientific">Teichococcus wenyumeiae</name>
    <dbReference type="NCBI Taxonomy" id="2478470"/>
    <lineage>
        <taxon>Bacteria</taxon>
        <taxon>Pseudomonadati</taxon>
        <taxon>Pseudomonadota</taxon>
        <taxon>Alphaproteobacteria</taxon>
        <taxon>Acetobacterales</taxon>
        <taxon>Roseomonadaceae</taxon>
        <taxon>Roseomonas</taxon>
    </lineage>
</organism>
<dbReference type="InterPro" id="IPR038255">
    <property type="entry name" value="PBS_linker_sf"/>
</dbReference>
<dbReference type="EMBL" id="RFLX01000034">
    <property type="protein sequence ID" value="RMI17241.1"/>
    <property type="molecule type" value="Genomic_DNA"/>
</dbReference>
<name>A0ABX9VER7_9PROT</name>
<dbReference type="Gene3D" id="2.60.60.40">
    <property type="match status" value="2"/>
</dbReference>
<feature type="domain" description="DUF4214" evidence="2">
    <location>
        <begin position="839"/>
        <end position="907"/>
    </location>
</feature>
<feature type="region of interest" description="Disordered" evidence="1">
    <location>
        <begin position="429"/>
        <end position="471"/>
    </location>
</feature>
<dbReference type="InterPro" id="IPR025282">
    <property type="entry name" value="DUF4214"/>
</dbReference>
<feature type="domain" description="DUF4214" evidence="2">
    <location>
        <begin position="960"/>
        <end position="1027"/>
    </location>
</feature>
<evidence type="ECO:0000259" key="2">
    <source>
        <dbReference type="Pfam" id="PF13946"/>
    </source>
</evidence>
<proteinExistence type="predicted"/>
<keyword evidence="5" id="KW-1185">Reference proteome</keyword>
<dbReference type="InterPro" id="IPR031768">
    <property type="entry name" value="CBM60_xylan-bd"/>
</dbReference>
<dbReference type="Proteomes" id="UP000274097">
    <property type="component" value="Unassembled WGS sequence"/>
</dbReference>
<protein>
    <submittedName>
        <fullName evidence="4">DUF4214 domain-containing protein</fullName>
    </submittedName>
</protein>
<sequence length="1040" mass="109149">GDARSGWLNIRQDIAHLHETGAIANYDLGVAVDNGLLQSYAEATAAAGWGEPLSTNGVTQYMPGVGGRADIGITTQSNTVWLMTQDIRAATHALGQAETASAVPWNMWDGANGRWLNTEDYPKLWTDGRGGTGTPGDASSGGLTQQGDDISGWTPESAHQPDLSFVPYILTGERWMLDNLQAQAAWNVVSQWADMRGEDGNLVVPNNQVRGSAWALRQIDEAAWASPNGSAEQAYFSKVSEANWSWIVQQIPSWTEMQGEAHGWLPGEYGTVGALPPWQQDYFASTAIAAARHGNEDALTYLEWASNFLVGRFQHEANGFAEHDGAAYLLAISDPATGRVFNTWSEIGATTASYGWSNGNGWSHSEGDYVQLALATLSGIAELTGSQAAVDAYHALLADNPPFTSGNDFSRDPTFAIVAPGEDNTPVFQIPAPSVPSDTAPPVHTAPDAAPDSNHGSAPVETAPEAPAAGHPAGGVPLSIVLGGEAWEGNPLAVVLVDGVEVFRGEVTASHARGGAEIALGHVAAGADHEVVVQFLNDAWGGSEDTDRNLYVEDIRINGVSTGSTAALLDSNSDASFSITVPAVQPPAAPAPVQQPGEVPLSIVLGGEAWEGNPLAVVLVDGVEVFRGEVTASHARGGAEIALGHVAAGTDHEVVVQFLNDAWGGSEDTDRNLYVEDIRINGVSTGSTAALLDSNSDAVFSVAATTGKVGAPARSVAASDGLVVAPVAQHGDAAPAEVTFSGTLHTDMFWSQSSISGLAAHHDAQTGGSGTLTGAGGSLSFTNVDVIHFADGRLVFDAADPAAQVMRLYQAVLGREPDSIGQEHWTAELHNGASLSNLANGFMGSQEFHSRFGQLDDASFIARTYDQVLGREPDAAGLSGWQNHLAHGMSRAEMLVGFSESAENREHTQGLLAHGLWDVDDQMADIARLYKAVLDRAPDAGGLQFWDAKADGGMSTAHMANLFAQSDEFQARFPGASDVDFVQMVYANTLGRVGEAAGEAFWVDHLAHGMTRGEVVAGFADSVEFLQLSQPLTDHGIVLG</sequence>
<feature type="domain" description="Carbohydrate binding module xylan-binding" evidence="3">
    <location>
        <begin position="478"/>
        <end position="566"/>
    </location>
</feature>
<evidence type="ECO:0000259" key="3">
    <source>
        <dbReference type="Pfam" id="PF16841"/>
    </source>
</evidence>
<evidence type="ECO:0000313" key="5">
    <source>
        <dbReference type="Proteomes" id="UP000274097"/>
    </source>
</evidence>
<dbReference type="RefSeq" id="WP_122140190.1">
    <property type="nucleotide sequence ID" value="NZ_RFLX01000034.1"/>
</dbReference>
<dbReference type="Pfam" id="PF16841">
    <property type="entry name" value="CBM60"/>
    <property type="match status" value="2"/>
</dbReference>
<feature type="non-terminal residue" evidence="4">
    <location>
        <position position="1"/>
    </location>
</feature>
<reference evidence="4 5" key="1">
    <citation type="submission" date="2018-10" db="EMBL/GenBank/DDBJ databases">
        <title>Roseomonas sp. nov., isolated from feces of Tibetan antelopes in the Qinghai-Tibet plateau, China.</title>
        <authorList>
            <person name="Tian Z."/>
        </authorList>
    </citation>
    <scope>NUCLEOTIDE SEQUENCE [LARGE SCALE GENOMIC DNA]</scope>
    <source>
        <strain evidence="4 5">Z23</strain>
    </source>
</reference>
<feature type="domain" description="Carbohydrate binding module xylan-binding" evidence="3">
    <location>
        <begin position="601"/>
        <end position="689"/>
    </location>
</feature>
<gene>
    <name evidence="4" type="ORF">EBE87_23420</name>
</gene>
<comment type="caution">
    <text evidence="4">The sequence shown here is derived from an EMBL/GenBank/DDBJ whole genome shotgun (WGS) entry which is preliminary data.</text>
</comment>